<evidence type="ECO:0000313" key="2">
    <source>
        <dbReference type="EMBL" id="RAW02932.1"/>
    </source>
</evidence>
<evidence type="ECO:0000256" key="1">
    <source>
        <dbReference type="SAM" id="Phobius"/>
    </source>
</evidence>
<dbReference type="AlphaFoldDB" id="A0A364Y9P3"/>
<feature type="transmembrane region" description="Helical" evidence="1">
    <location>
        <begin position="115"/>
        <end position="139"/>
    </location>
</feature>
<proteinExistence type="predicted"/>
<evidence type="ECO:0000313" key="3">
    <source>
        <dbReference type="Proteomes" id="UP000251889"/>
    </source>
</evidence>
<gene>
    <name evidence="2" type="ORF">DQQ10_02165</name>
</gene>
<organism evidence="2 3">
    <name type="scientific">Pseudochryseolinea flava</name>
    <dbReference type="NCBI Taxonomy" id="2059302"/>
    <lineage>
        <taxon>Bacteria</taxon>
        <taxon>Pseudomonadati</taxon>
        <taxon>Bacteroidota</taxon>
        <taxon>Cytophagia</taxon>
        <taxon>Cytophagales</taxon>
        <taxon>Fulvivirgaceae</taxon>
        <taxon>Pseudochryseolinea</taxon>
    </lineage>
</organism>
<protein>
    <submittedName>
        <fullName evidence="2">Uncharacterized protein</fullName>
    </submittedName>
</protein>
<keyword evidence="1" id="KW-0812">Transmembrane</keyword>
<sequence length="179" mass="20205">MLTLASALSDLVGGIYFSQGRSTVVLFNSFYVVQFFLLTWFYFELAKTKKSRTTVLGGLFIYAVAFVLVSVYLQSFLEYQTFLWTISGMIMILFSSSYVVYLFSAGTVMQNHASFWINSGILYYFSFNLFLFVMSSYVLTKLEPQIGMLIWSFHNANNVVKNILLGLGISSSAAATMVK</sequence>
<accession>A0A364Y9P3</accession>
<keyword evidence="3" id="KW-1185">Reference proteome</keyword>
<feature type="transmembrane region" description="Helical" evidence="1">
    <location>
        <begin position="24"/>
        <end position="43"/>
    </location>
</feature>
<name>A0A364Y9P3_9BACT</name>
<dbReference type="EMBL" id="QMFY01000001">
    <property type="protein sequence ID" value="RAW02932.1"/>
    <property type="molecule type" value="Genomic_DNA"/>
</dbReference>
<feature type="transmembrane region" description="Helical" evidence="1">
    <location>
        <begin position="55"/>
        <end position="76"/>
    </location>
</feature>
<keyword evidence="1" id="KW-0472">Membrane</keyword>
<reference evidence="2 3" key="1">
    <citation type="submission" date="2018-06" db="EMBL/GenBank/DDBJ databases">
        <title>Chryseolinea flavus sp. nov., a member of the phylum Bacteroidetes isolated from soil.</title>
        <authorList>
            <person name="Li Y."/>
            <person name="Wang J."/>
        </authorList>
    </citation>
    <scope>NUCLEOTIDE SEQUENCE [LARGE SCALE GENOMIC DNA]</scope>
    <source>
        <strain evidence="2 3">SDU1-6</strain>
    </source>
</reference>
<comment type="caution">
    <text evidence="2">The sequence shown here is derived from an EMBL/GenBank/DDBJ whole genome shotgun (WGS) entry which is preliminary data.</text>
</comment>
<keyword evidence="1" id="KW-1133">Transmembrane helix</keyword>
<feature type="transmembrane region" description="Helical" evidence="1">
    <location>
        <begin position="82"/>
        <end position="103"/>
    </location>
</feature>
<dbReference type="Proteomes" id="UP000251889">
    <property type="component" value="Unassembled WGS sequence"/>
</dbReference>